<dbReference type="STRING" id="1095630.A0A2J6T641"/>
<evidence type="ECO:0000256" key="1">
    <source>
        <dbReference type="SAM" id="MobiDB-lite"/>
    </source>
</evidence>
<dbReference type="EMBL" id="KZ613822">
    <property type="protein sequence ID" value="PMD58484.1"/>
    <property type="molecule type" value="Genomic_DNA"/>
</dbReference>
<dbReference type="InParanoid" id="A0A2J6T641"/>
<gene>
    <name evidence="2" type="ORF">K444DRAFT_664536</name>
</gene>
<dbReference type="Proteomes" id="UP000235371">
    <property type="component" value="Unassembled WGS sequence"/>
</dbReference>
<sequence length="963" mass="109463">MDDQASRAKSPDSEEDPLLYWKKKAAKHDFDPDTYIVEPQLHYSRLNELERDVVHASEFFRCRGKYDLADNTLPDLSQGRPSQVSEQTWKYLFKEKVEVVTDGPDSKEIQEIAESLLKSYLIFCNVLERLDYLEVAGFCREGYSMLVKHPKRDLAEVVRVSKRTLKYLKFDLEDAIGKMDSQLGSSSIQRIEDSLWYLQNSVEFNEGIVGLDWLSRGHPRGQTNNFTLMKLRMTVLMLDLALVAYMGSHGSQFGHYINEELESIVVSGTKEYPWNFSCSQKRLACLDKFLDSNKVWVFEFWETERDPQLHGDGSPPGKPQQLSILTDMEAFADLWGPVWTVPAGNNAVQQYNVSKGFIARVRDGAGDNIDGTVNCHWYSWASVNGGEAKIQPTPAKFNKDKETEVFSIPKGRRLYIGASLLLNKTCRYTLDEYESDYAQTMVPLGTTETTWRLDTRTIGFSAAQYVGITVSGTQKRIPSTTVKDHIWNKLSQNPTRANPCFLNQFLVVEISHCTGNSRRRRVKDLLRMERVQRHLQYSHPGWDRTQWGVGLLSLPGGDDDALMAFWATHRKKRGEIGDLLCHVLDLLHKTGPLTGGKFAAAYFTKQEELCVKMDISLNDWAKTLRDSSSTAVYAIVNRVCLKYDTGGEITLHESLNTAHTVFQTQIALEPGQGVDLIKLNPKEDIFQQVSRSGSDIELRCCDTPQALASTLLHRPMLTAWEIQMLCRRLNGVRLVAYIQSSKKSHRGWKDPRLVRAPSQQDPQILLAHNRQSSIGREIRQEENEIDPAGLHLTSRPNPNDILTRRDAQPTNVDVTSPMNGEIETQNREWRGTSRTKPRDARLYGLHPLGPGIFPTVTDDAEVECFIRDISRPQIGEQSRDRRANADGVRNQSTTAQGLASADQILERNRKRRRIENERRDQDDRTAIGYGRNLNDPRTRRETQSNERVQSGVDSRPPKAAKSS</sequence>
<organism evidence="2 3">
    <name type="scientific">Hyaloscypha bicolor E</name>
    <dbReference type="NCBI Taxonomy" id="1095630"/>
    <lineage>
        <taxon>Eukaryota</taxon>
        <taxon>Fungi</taxon>
        <taxon>Dikarya</taxon>
        <taxon>Ascomycota</taxon>
        <taxon>Pezizomycotina</taxon>
        <taxon>Leotiomycetes</taxon>
        <taxon>Helotiales</taxon>
        <taxon>Hyaloscyphaceae</taxon>
        <taxon>Hyaloscypha</taxon>
        <taxon>Hyaloscypha bicolor</taxon>
    </lineage>
</organism>
<feature type="compositionally biased region" description="Polar residues" evidence="1">
    <location>
        <begin position="808"/>
        <end position="818"/>
    </location>
</feature>
<dbReference type="OrthoDB" id="428577at2759"/>
<dbReference type="RefSeq" id="XP_024735388.1">
    <property type="nucleotide sequence ID" value="XM_024886974.1"/>
</dbReference>
<feature type="compositionally biased region" description="Basic and acidic residues" evidence="1">
    <location>
        <begin position="824"/>
        <end position="841"/>
    </location>
</feature>
<dbReference type="GeneID" id="36595050"/>
<evidence type="ECO:0000313" key="3">
    <source>
        <dbReference type="Proteomes" id="UP000235371"/>
    </source>
</evidence>
<dbReference type="AlphaFoldDB" id="A0A2J6T641"/>
<feature type="region of interest" description="Disordered" evidence="1">
    <location>
        <begin position="784"/>
        <end position="842"/>
    </location>
</feature>
<name>A0A2J6T641_9HELO</name>
<feature type="region of interest" description="Disordered" evidence="1">
    <location>
        <begin position="873"/>
        <end position="963"/>
    </location>
</feature>
<protein>
    <submittedName>
        <fullName evidence="2">Uncharacterized protein</fullName>
    </submittedName>
</protein>
<reference evidence="2 3" key="1">
    <citation type="submission" date="2016-04" db="EMBL/GenBank/DDBJ databases">
        <title>A degradative enzymes factory behind the ericoid mycorrhizal symbiosis.</title>
        <authorList>
            <consortium name="DOE Joint Genome Institute"/>
            <person name="Martino E."/>
            <person name="Morin E."/>
            <person name="Grelet G."/>
            <person name="Kuo A."/>
            <person name="Kohler A."/>
            <person name="Daghino S."/>
            <person name="Barry K."/>
            <person name="Choi C."/>
            <person name="Cichocki N."/>
            <person name="Clum A."/>
            <person name="Copeland A."/>
            <person name="Hainaut M."/>
            <person name="Haridas S."/>
            <person name="Labutti K."/>
            <person name="Lindquist E."/>
            <person name="Lipzen A."/>
            <person name="Khouja H.-R."/>
            <person name="Murat C."/>
            <person name="Ohm R."/>
            <person name="Olson A."/>
            <person name="Spatafora J."/>
            <person name="Veneault-Fourrey C."/>
            <person name="Henrissat B."/>
            <person name="Grigoriev I."/>
            <person name="Martin F."/>
            <person name="Perotto S."/>
        </authorList>
    </citation>
    <scope>NUCLEOTIDE SEQUENCE [LARGE SCALE GENOMIC DNA]</scope>
    <source>
        <strain evidence="2 3">E</strain>
    </source>
</reference>
<keyword evidence="3" id="KW-1185">Reference proteome</keyword>
<accession>A0A2J6T641</accession>
<evidence type="ECO:0000313" key="2">
    <source>
        <dbReference type="EMBL" id="PMD58484.1"/>
    </source>
</evidence>
<feature type="compositionally biased region" description="Basic and acidic residues" evidence="1">
    <location>
        <begin position="914"/>
        <end position="925"/>
    </location>
</feature>
<feature type="compositionally biased region" description="Basic and acidic residues" evidence="1">
    <location>
        <begin position="934"/>
        <end position="944"/>
    </location>
</feature>
<proteinExistence type="predicted"/>